<reference evidence="2 3" key="2">
    <citation type="journal article" date="2016" name="Int. J. Syst. Evol. Microbiol.">
        <title>Lutibacter profundi sp. nov., isolated from a deep-sea hydrothermal system on the Arctic Mid-Ocean Ridge and emended description of the genus Lutibacter.</title>
        <authorList>
            <person name="Le Moine Bauer S."/>
            <person name="Roalkvam I."/>
            <person name="Steen I.H."/>
            <person name="Dahle H."/>
        </authorList>
    </citation>
    <scope>NUCLEOTIDE SEQUENCE [LARGE SCALE GENOMIC DNA]</scope>
    <source>
        <strain evidence="2 3">LP1</strain>
    </source>
</reference>
<keyword evidence="3" id="KW-1185">Reference proteome</keyword>
<dbReference type="InterPro" id="IPR011060">
    <property type="entry name" value="RibuloseP-bd_barrel"/>
</dbReference>
<sequence>MEKFLKIFKRNQIIIGMIHLKALPGTPGYKNNNNEILETALMEAQLYKKAGIDALAIENMHDVPYIKNEVGHEISAMMTLIGSQIKQTTQLPCGIQVLSSANRAALAVAKAANLDFIRAEGFVFGHLADEGYIDSCAGDLLRYRKQIDAEEIAVFTDIKKKHSSHALTSDISLEETAKTAEYFRSDGLIITGTSTGEEANIEEVKTVKKACKIPVIVGSGVTLKNLETYLPIADALIVGSWFKEDGHWKNALNYDKIARFMEEAKRIRLK</sequence>
<gene>
    <name evidence="2" type="ORF">Lupro_08075</name>
</gene>
<dbReference type="Gene3D" id="3.20.20.70">
    <property type="entry name" value="Aldolase class I"/>
    <property type="match status" value="1"/>
</dbReference>
<dbReference type="Proteomes" id="UP000059672">
    <property type="component" value="Chromosome"/>
</dbReference>
<evidence type="ECO:0000313" key="3">
    <source>
        <dbReference type="Proteomes" id="UP000059672"/>
    </source>
</evidence>
<reference evidence="3" key="1">
    <citation type="submission" date="2015-12" db="EMBL/GenBank/DDBJ databases">
        <title>Complete genome sequence of Lutibacter profundus strain LP1.</title>
        <authorList>
            <person name="Wissuwa J."/>
            <person name="Le Moine Bauer S."/>
            <person name="Stokke R."/>
            <person name="Dahle H."/>
            <person name="Steen I.H."/>
        </authorList>
    </citation>
    <scope>NUCLEOTIDE SEQUENCE [LARGE SCALE GENOMIC DNA]</scope>
    <source>
        <strain evidence="3">LP1</strain>
    </source>
</reference>
<dbReference type="NCBIfam" id="TIGR00259">
    <property type="entry name" value="thylakoid_BtpA"/>
    <property type="match status" value="1"/>
</dbReference>
<dbReference type="RefSeq" id="WP_068208477.1">
    <property type="nucleotide sequence ID" value="NZ_CP013355.1"/>
</dbReference>
<dbReference type="InterPro" id="IPR005137">
    <property type="entry name" value="BtpA"/>
</dbReference>
<dbReference type="InterPro" id="IPR013785">
    <property type="entry name" value="Aldolase_TIM"/>
</dbReference>
<evidence type="ECO:0000313" key="2">
    <source>
        <dbReference type="EMBL" id="AMC11213.1"/>
    </source>
</evidence>
<organism evidence="2 3">
    <name type="scientific">Lutibacter profundi</name>
    <dbReference type="NCBI Taxonomy" id="1622118"/>
    <lineage>
        <taxon>Bacteria</taxon>
        <taxon>Pseudomonadati</taxon>
        <taxon>Bacteroidota</taxon>
        <taxon>Flavobacteriia</taxon>
        <taxon>Flavobacteriales</taxon>
        <taxon>Flavobacteriaceae</taxon>
        <taxon>Lutibacter</taxon>
    </lineage>
</organism>
<dbReference type="KEGG" id="lut:Lupro_08075"/>
<dbReference type="PANTHER" id="PTHR21381">
    <property type="entry name" value="ZGC:162297"/>
    <property type="match status" value="1"/>
</dbReference>
<dbReference type="STRING" id="1622118.Lupro_08075"/>
<dbReference type="AlphaFoldDB" id="A0A0X8G7Q4"/>
<dbReference type="PIRSF" id="PIRSF005956">
    <property type="entry name" value="BtpA"/>
    <property type="match status" value="1"/>
</dbReference>
<comment type="similarity">
    <text evidence="1">Belongs to the BtpA family.</text>
</comment>
<evidence type="ECO:0000256" key="1">
    <source>
        <dbReference type="ARBA" id="ARBA00006007"/>
    </source>
</evidence>
<proteinExistence type="inferred from homology"/>
<dbReference type="OrthoDB" id="9791357at2"/>
<protein>
    <recommendedName>
        <fullName evidence="4">BtpA family membrane complex biogenesis protein</fullName>
    </recommendedName>
</protein>
<dbReference type="Pfam" id="PF03437">
    <property type="entry name" value="BtpA"/>
    <property type="match status" value="1"/>
</dbReference>
<dbReference type="PANTHER" id="PTHR21381:SF3">
    <property type="entry name" value="SGC REGION PROTEIN SGCQ-RELATED"/>
    <property type="match status" value="1"/>
</dbReference>
<dbReference type="EMBL" id="CP013355">
    <property type="protein sequence ID" value="AMC11213.1"/>
    <property type="molecule type" value="Genomic_DNA"/>
</dbReference>
<evidence type="ECO:0008006" key="4">
    <source>
        <dbReference type="Google" id="ProtNLM"/>
    </source>
</evidence>
<dbReference type="SUPFAM" id="SSF51366">
    <property type="entry name" value="Ribulose-phoshate binding barrel"/>
    <property type="match status" value="1"/>
</dbReference>
<accession>A0A0X8G7Q4</accession>
<name>A0A0X8G7Q4_9FLAO</name>